<dbReference type="AlphaFoldDB" id="A0A1I3ZEA7"/>
<organism evidence="1 2">
    <name type="scientific">Desulfomicrobium apsheronum</name>
    <dbReference type="NCBI Taxonomy" id="52560"/>
    <lineage>
        <taxon>Bacteria</taxon>
        <taxon>Pseudomonadati</taxon>
        <taxon>Thermodesulfobacteriota</taxon>
        <taxon>Desulfovibrionia</taxon>
        <taxon>Desulfovibrionales</taxon>
        <taxon>Desulfomicrobiaceae</taxon>
        <taxon>Desulfomicrobium</taxon>
    </lineage>
</organism>
<keyword evidence="2" id="KW-1185">Reference proteome</keyword>
<gene>
    <name evidence="1" type="ORF">SAMN04488082_12368</name>
</gene>
<feature type="non-terminal residue" evidence="1">
    <location>
        <position position="125"/>
    </location>
</feature>
<reference evidence="2" key="1">
    <citation type="submission" date="2016-10" db="EMBL/GenBank/DDBJ databases">
        <authorList>
            <person name="Varghese N."/>
            <person name="Submissions S."/>
        </authorList>
    </citation>
    <scope>NUCLEOTIDE SEQUENCE [LARGE SCALE GENOMIC DNA]</scope>
    <source>
        <strain evidence="2">DSM 5918</strain>
    </source>
</reference>
<dbReference type="RefSeq" id="WP_143075689.1">
    <property type="nucleotide sequence ID" value="NZ_FORX01000023.1"/>
</dbReference>
<evidence type="ECO:0000313" key="1">
    <source>
        <dbReference type="EMBL" id="SFK42345.1"/>
    </source>
</evidence>
<dbReference type="STRING" id="52560.SAMN04488082_12368"/>
<dbReference type="Proteomes" id="UP000198635">
    <property type="component" value="Unassembled WGS sequence"/>
</dbReference>
<proteinExistence type="predicted"/>
<accession>A0A1I3ZEA7</accession>
<sequence>MTEPTEITPTMIDQLVIKDRRNHIAACVSMLATFYVPCGFDQETRLAMAELVDEYHAATKPYLRWALSNSLEGRLVNLRKKSLSSCRNRVEQLSLSQSFDMNLTGAEDTDDASPFMLICLMDADF</sequence>
<name>A0A1I3ZEA7_9BACT</name>
<evidence type="ECO:0000313" key="2">
    <source>
        <dbReference type="Proteomes" id="UP000198635"/>
    </source>
</evidence>
<dbReference type="EMBL" id="FORX01000023">
    <property type="protein sequence ID" value="SFK42345.1"/>
    <property type="molecule type" value="Genomic_DNA"/>
</dbReference>
<protein>
    <submittedName>
        <fullName evidence="1">Uncharacterized protein</fullName>
    </submittedName>
</protein>